<dbReference type="Gene3D" id="1.20.5.930">
    <property type="entry name" value="Bicelle-embedded integrin alpha(iib) transmembrane segment"/>
    <property type="match status" value="1"/>
</dbReference>
<keyword evidence="2" id="KW-0130">Cell adhesion</keyword>
<keyword evidence="3" id="KW-0675">Receptor</keyword>
<feature type="transmembrane region" description="Helical" evidence="4">
    <location>
        <begin position="469"/>
        <end position="487"/>
    </location>
</feature>
<dbReference type="InterPro" id="IPR018184">
    <property type="entry name" value="Integrin_alpha_C_CS"/>
</dbReference>
<keyword evidence="7" id="KW-1185">Reference proteome</keyword>
<dbReference type="InterPro" id="IPR036465">
    <property type="entry name" value="vWFA_dom_sf"/>
</dbReference>
<dbReference type="GO" id="GO:0009897">
    <property type="term" value="C:external side of plasma membrane"/>
    <property type="evidence" value="ECO:0007669"/>
    <property type="project" value="TreeGrafter"/>
</dbReference>
<gene>
    <name evidence="6" type="ORF">PAL_GLEAN10000833</name>
</gene>
<evidence type="ECO:0000256" key="1">
    <source>
        <dbReference type="ARBA" id="ARBA00008054"/>
    </source>
</evidence>
<feature type="domain" description="Integrin alpha-X-like third Ig-like" evidence="5">
    <location>
        <begin position="370"/>
        <end position="408"/>
    </location>
</feature>
<dbReference type="PANTHER" id="PTHR23220:SF132">
    <property type="entry name" value="INTEGRIN ALPHA-D"/>
    <property type="match status" value="1"/>
</dbReference>
<dbReference type="GO" id="GO:0008305">
    <property type="term" value="C:integrin complex"/>
    <property type="evidence" value="ECO:0007669"/>
    <property type="project" value="TreeGrafter"/>
</dbReference>
<evidence type="ECO:0000313" key="6">
    <source>
        <dbReference type="EMBL" id="ELK09116.1"/>
    </source>
</evidence>
<keyword evidence="4" id="KW-1133">Transmembrane helix</keyword>
<evidence type="ECO:0000256" key="2">
    <source>
        <dbReference type="ARBA" id="ARBA00022889"/>
    </source>
</evidence>
<evidence type="ECO:0000256" key="3">
    <source>
        <dbReference type="ARBA" id="ARBA00023170"/>
    </source>
</evidence>
<dbReference type="eggNOG" id="KOG3637">
    <property type="taxonomic scope" value="Eukaryota"/>
</dbReference>
<dbReference type="GO" id="GO:0033627">
    <property type="term" value="P:cell adhesion mediated by integrin"/>
    <property type="evidence" value="ECO:0007669"/>
    <property type="project" value="TreeGrafter"/>
</dbReference>
<keyword evidence="6" id="KW-0401">Integrin</keyword>
<comment type="similarity">
    <text evidence="1">Belongs to the integrin alpha chain family.</text>
</comment>
<dbReference type="Gene3D" id="3.40.50.410">
    <property type="entry name" value="von Willebrand factor, type A domain"/>
    <property type="match status" value="1"/>
</dbReference>
<dbReference type="InterPro" id="IPR048633">
    <property type="entry name" value="ITGAX-like_Ig_3"/>
</dbReference>
<keyword evidence="4" id="KW-0812">Transmembrane</keyword>
<dbReference type="InParanoid" id="L5KEA0"/>
<dbReference type="Gene3D" id="2.60.40.1460">
    <property type="entry name" value="Integrin domains. Chain A, domain 2"/>
    <property type="match status" value="1"/>
</dbReference>
<dbReference type="GO" id="GO:0098609">
    <property type="term" value="P:cell-cell adhesion"/>
    <property type="evidence" value="ECO:0007669"/>
    <property type="project" value="TreeGrafter"/>
</dbReference>
<evidence type="ECO:0000259" key="5">
    <source>
        <dbReference type="Pfam" id="PF21520"/>
    </source>
</evidence>
<evidence type="ECO:0000256" key="4">
    <source>
        <dbReference type="SAM" id="Phobius"/>
    </source>
</evidence>
<organism evidence="6 7">
    <name type="scientific">Pteropus alecto</name>
    <name type="common">Black flying fox</name>
    <dbReference type="NCBI Taxonomy" id="9402"/>
    <lineage>
        <taxon>Eukaryota</taxon>
        <taxon>Metazoa</taxon>
        <taxon>Chordata</taxon>
        <taxon>Craniata</taxon>
        <taxon>Vertebrata</taxon>
        <taxon>Euteleostomi</taxon>
        <taxon>Mammalia</taxon>
        <taxon>Eutheria</taxon>
        <taxon>Laurasiatheria</taxon>
        <taxon>Chiroptera</taxon>
        <taxon>Yinpterochiroptera</taxon>
        <taxon>Pteropodoidea</taxon>
        <taxon>Pteropodidae</taxon>
        <taxon>Pteropodinae</taxon>
        <taxon>Pteropus</taxon>
    </lineage>
</organism>
<dbReference type="PROSITE" id="PS00242">
    <property type="entry name" value="INTEGRIN_ALPHA"/>
    <property type="match status" value="1"/>
</dbReference>
<evidence type="ECO:0000313" key="7">
    <source>
        <dbReference type="Proteomes" id="UP000010552"/>
    </source>
</evidence>
<dbReference type="Pfam" id="PF21520">
    <property type="entry name" value="ITGAX-like_Ig_3"/>
    <property type="match status" value="1"/>
</dbReference>
<dbReference type="GO" id="GO:0007160">
    <property type="term" value="P:cell-matrix adhesion"/>
    <property type="evidence" value="ECO:0007669"/>
    <property type="project" value="TreeGrafter"/>
</dbReference>
<name>L5KEA0_PTEAL</name>
<reference evidence="7" key="1">
    <citation type="journal article" date="2013" name="Science">
        <title>Comparative analysis of bat genomes provides insight into the evolution of flight and immunity.</title>
        <authorList>
            <person name="Zhang G."/>
            <person name="Cowled C."/>
            <person name="Shi Z."/>
            <person name="Huang Z."/>
            <person name="Bishop-Lilly K.A."/>
            <person name="Fang X."/>
            <person name="Wynne J.W."/>
            <person name="Xiong Z."/>
            <person name="Baker M.L."/>
            <person name="Zhao W."/>
            <person name="Tachedjian M."/>
            <person name="Zhu Y."/>
            <person name="Zhou P."/>
            <person name="Jiang X."/>
            <person name="Ng J."/>
            <person name="Yang L."/>
            <person name="Wu L."/>
            <person name="Xiao J."/>
            <person name="Feng Y."/>
            <person name="Chen Y."/>
            <person name="Sun X."/>
            <person name="Zhang Y."/>
            <person name="Marsh G.A."/>
            <person name="Crameri G."/>
            <person name="Broder C.C."/>
            <person name="Frey K.G."/>
            <person name="Wang L.F."/>
            <person name="Wang J."/>
        </authorList>
    </citation>
    <scope>NUCLEOTIDE SEQUENCE [LARGE SCALE GENOMIC DNA]</scope>
</reference>
<dbReference type="PANTHER" id="PTHR23220">
    <property type="entry name" value="INTEGRIN ALPHA"/>
    <property type="match status" value="1"/>
</dbReference>
<accession>L5KEA0</accession>
<keyword evidence="4" id="KW-0472">Membrane</keyword>
<dbReference type="EMBL" id="KB030844">
    <property type="protein sequence ID" value="ELK09116.1"/>
    <property type="molecule type" value="Genomic_DNA"/>
</dbReference>
<feature type="transmembrane region" description="Helical" evidence="4">
    <location>
        <begin position="416"/>
        <end position="437"/>
    </location>
</feature>
<dbReference type="GO" id="GO:0005178">
    <property type="term" value="F:integrin binding"/>
    <property type="evidence" value="ECO:0007669"/>
    <property type="project" value="TreeGrafter"/>
</dbReference>
<protein>
    <submittedName>
        <fullName evidence="6">Integrin alpha-D</fullName>
    </submittedName>
</protein>
<dbReference type="STRING" id="9402.L5KEA0"/>
<proteinExistence type="inferred from homology"/>
<dbReference type="Proteomes" id="UP000010552">
    <property type="component" value="Unassembled WGS sequence"/>
</dbReference>
<sequence>MDFVLLINDCGSIGQNGQKYKDSLKYSDIISLAEIVGIIRYAIRVGDAFQEPTTRQELNTIGSMPSQNHTFKVDNFAAHGSYSTELALWKRVQSLVLGTPHHQHTRKVVLFAQVSGQWRPKAEVTGTQRMAGCQFSPRLQNLGQSLSLGQNVTQDGLADLIERAQGHVLLLRCLPGLNVGVAIRFMPSEVVKAVYQCQEELFTLVEAGNVTVCLTICKSLLAARYNMTLDAGCLISRAIFDKAKNWTLTQRKTLGLRNHCEIMKLLLPGTFIVTFDASYKAILGDKLLLRANASSENNKPTTSKTTLQLEFLVNYAIYTVSSRKNPPSTSTFQLLMRRAGKKPSIDILGEAREYSCLNIHSAPMVLLTLEDCSIADCLRFCCDIPSFGTQEELDFILKGNLSFGWIGQDDEVYDPILIVGSSVGGLLLLVLITATLYKLGFFKRQYKEMLDDKPEDTVTFSGENFSCEALNFAFVLIIHFLVCFYSPQAGLALVYKSTSVGITSI</sequence>
<dbReference type="GO" id="GO:0007229">
    <property type="term" value="P:integrin-mediated signaling pathway"/>
    <property type="evidence" value="ECO:0007669"/>
    <property type="project" value="UniProtKB-KW"/>
</dbReference>
<dbReference type="Pfam" id="PF00357">
    <property type="entry name" value="Integrin_alpha"/>
    <property type="match status" value="1"/>
</dbReference>
<dbReference type="Gene3D" id="2.60.40.1530">
    <property type="entry name" value="ntegrin, alpha v. Chain A, domain 4"/>
    <property type="match status" value="1"/>
</dbReference>
<dbReference type="AlphaFoldDB" id="L5KEA0"/>